<dbReference type="Gene3D" id="3.90.550.20">
    <property type="match status" value="1"/>
</dbReference>
<dbReference type="OrthoDB" id="5354021at2"/>
<dbReference type="SUPFAM" id="SSF53448">
    <property type="entry name" value="Nucleotide-diphospho-sugar transferases"/>
    <property type="match status" value="1"/>
</dbReference>
<dbReference type="AlphaFoldDB" id="A0A0N7MB54"/>
<gene>
    <name evidence="1" type="ORF">TA5114_00239</name>
</gene>
<evidence type="ECO:0000313" key="1">
    <source>
        <dbReference type="EMBL" id="CUK24456.1"/>
    </source>
</evidence>
<protein>
    <submittedName>
        <fullName evidence="1">Mannosyltransferase OCH1</fullName>
    </submittedName>
</protein>
<reference evidence="2" key="1">
    <citation type="submission" date="2015-09" db="EMBL/GenBank/DDBJ databases">
        <authorList>
            <person name="Rodrigo-Torres Lidia"/>
            <person name="Arahal R.David."/>
        </authorList>
    </citation>
    <scope>NUCLEOTIDE SEQUENCE [LARGE SCALE GENOMIC DNA]</scope>
    <source>
        <strain evidence="2">CECT 5114</strain>
    </source>
</reference>
<keyword evidence="1" id="KW-0808">Transferase</keyword>
<keyword evidence="1" id="KW-0328">Glycosyltransferase</keyword>
<evidence type="ECO:0000313" key="2">
    <source>
        <dbReference type="Proteomes" id="UP000051184"/>
    </source>
</evidence>
<dbReference type="Proteomes" id="UP000051184">
    <property type="component" value="Unassembled WGS sequence"/>
</dbReference>
<dbReference type="GO" id="GO:0016757">
    <property type="term" value="F:glycosyltransferase activity"/>
    <property type="evidence" value="ECO:0007669"/>
    <property type="project" value="UniProtKB-KW"/>
</dbReference>
<name>A0A0N7MB54_9RHOB</name>
<dbReference type="InterPro" id="IPR029044">
    <property type="entry name" value="Nucleotide-diphossugar_trans"/>
</dbReference>
<dbReference type="EMBL" id="CYUE01000002">
    <property type="protein sequence ID" value="CUK24456.1"/>
    <property type="molecule type" value="Genomic_DNA"/>
</dbReference>
<accession>A0A0N7MB54</accession>
<sequence length="336" mass="38667">MAKLPEIASLWIGGELSWLEQLCLKSFADQGHHITLYSYAPIPNLPKGVHAGDASEIFPADPMYRHAITGSPAIHADLWRLHLLKNTNKIWVDCDVLCYQPFDYDKEHVFGWEKHNLVCNAVLGLPKDSPALDSLMSFFDDEYAIGRWLKPHQQAALEAERDAGRPVHMTQQDWGFTGPKAVTWFLNQSGEIEHAQKAEAFFAVTFKDRNHFIISRHNPEEKFTDKTRGVHLWARRLKPRLRDDENNKPRRGSFLDRMLKQHEIDPKDAPIQPKTTKLFGSSDDPRFRAILAIEALKGDEPVAQLAKNNNVEPHEIREWRTTLVRNAQKLFQEQRS</sequence>
<dbReference type="RefSeq" id="WP_058313465.1">
    <property type="nucleotide sequence ID" value="NZ_CYTO01000008.1"/>
</dbReference>
<dbReference type="STRING" id="1715691.TA5113_00864"/>
<proteinExistence type="predicted"/>
<organism evidence="1 2">
    <name type="scientific">Cognatishimia activa</name>
    <dbReference type="NCBI Taxonomy" id="1715691"/>
    <lineage>
        <taxon>Bacteria</taxon>
        <taxon>Pseudomonadati</taxon>
        <taxon>Pseudomonadota</taxon>
        <taxon>Alphaproteobacteria</taxon>
        <taxon>Rhodobacterales</taxon>
        <taxon>Paracoccaceae</taxon>
        <taxon>Cognatishimia</taxon>
    </lineage>
</organism>
<keyword evidence="2" id="KW-1185">Reference proteome</keyword>